<keyword evidence="4" id="KW-0297">G-protein coupled receptor</keyword>
<evidence type="ECO:0000256" key="2">
    <source>
        <dbReference type="ARBA" id="ARBA00022692"/>
    </source>
</evidence>
<evidence type="ECO:0000256" key="5">
    <source>
        <dbReference type="ARBA" id="ARBA00023136"/>
    </source>
</evidence>
<evidence type="ECO:0000256" key="1">
    <source>
        <dbReference type="ARBA" id="ARBA00004141"/>
    </source>
</evidence>
<feature type="transmembrane region" description="Helical" evidence="11">
    <location>
        <begin position="104"/>
        <end position="122"/>
    </location>
</feature>
<feature type="transmembrane region" description="Helical" evidence="11">
    <location>
        <begin position="28"/>
        <end position="52"/>
    </location>
</feature>
<proteinExistence type="inferred from homology"/>
<evidence type="ECO:0000256" key="9">
    <source>
        <dbReference type="ARBA" id="ARBA00023224"/>
    </source>
</evidence>
<evidence type="ECO:0000313" key="13">
    <source>
        <dbReference type="EMBL" id="ART91461.1"/>
    </source>
</evidence>
<evidence type="ECO:0000256" key="7">
    <source>
        <dbReference type="ARBA" id="ARBA00023170"/>
    </source>
</evidence>
<dbReference type="PANTHER" id="PTHR24225">
    <property type="entry name" value="CHEMOTACTIC RECEPTOR"/>
    <property type="match status" value="1"/>
</dbReference>
<evidence type="ECO:0000256" key="4">
    <source>
        <dbReference type="ARBA" id="ARBA00023040"/>
    </source>
</evidence>
<sequence>MSMNNITSKMNQDSYGYFQLHMSDFTRVSLSIVFTLVFLVGIIGNAVIIWFIGFKWTKTISTLLFINLALADSLFLIFIPVYTVYVLSNFHWYLGEFLCRVSSFFFTTNMYASMFLLTFISIDKYLTLTSHRLVYKYRKYRNYYVCIGAIWCISIALGVPTLYYKRVILSSSRNETRCISYYGDDKHTAITIYRIIVCIRFIIGYVFPMTVILLLSYALIVYKVKFINKPPNRSFMITTASIFVFLAFWTPHHVLNIISLYGLKSTSMYNYIKESIPFVNAIAFVYSAINPIIYIFVIRLTSTYDSDTMDELRSALLDEETTSTEDCSDIEISDISR</sequence>
<protein>
    <submittedName>
        <fullName evidence="13">G protein-coupled receptor family protein</fullName>
    </submittedName>
</protein>
<evidence type="ECO:0000259" key="12">
    <source>
        <dbReference type="PROSITE" id="PS50262"/>
    </source>
</evidence>
<feature type="transmembrane region" description="Helical" evidence="11">
    <location>
        <begin position="275"/>
        <end position="297"/>
    </location>
</feature>
<evidence type="ECO:0000256" key="6">
    <source>
        <dbReference type="ARBA" id="ARBA00023157"/>
    </source>
</evidence>
<dbReference type="PRINTS" id="PR00241">
    <property type="entry name" value="ANGIOTENSINR"/>
</dbReference>
<feature type="transmembrane region" description="Helical" evidence="11">
    <location>
        <begin position="64"/>
        <end position="84"/>
    </location>
</feature>
<dbReference type="Pfam" id="PF00001">
    <property type="entry name" value="7tm_1"/>
    <property type="match status" value="1"/>
</dbReference>
<reference evidence="13 14" key="1">
    <citation type="submission" date="2016-05" db="EMBL/GenBank/DDBJ databases">
        <title>The analysis of a fowlpox virus genome sequence.</title>
        <authorList>
            <person name="Zhao Y."/>
            <person name="Liu S."/>
        </authorList>
    </citation>
    <scope>NUCLEOTIDE SEQUENCE [LARGE SCALE GENOMIC DNA]</scope>
    <source>
        <strain evidence="13 14">NX10</strain>
    </source>
</reference>
<feature type="domain" description="G-protein coupled receptors family 1 profile" evidence="12">
    <location>
        <begin position="44"/>
        <end position="294"/>
    </location>
</feature>
<comment type="subcellular location">
    <subcellularLocation>
        <location evidence="1">Membrane</location>
        <topology evidence="1">Multi-pass membrane protein</topology>
    </subcellularLocation>
</comment>
<dbReference type="SUPFAM" id="SSF81321">
    <property type="entry name" value="Family A G protein-coupled receptor-like"/>
    <property type="match status" value="1"/>
</dbReference>
<dbReference type="InterPro" id="IPR000276">
    <property type="entry name" value="GPCR_Rhodpsn"/>
</dbReference>
<organism evidence="13 14">
    <name type="scientific">Fowlpox virus</name>
    <name type="common">FPV</name>
    <dbReference type="NCBI Taxonomy" id="10261"/>
    <lineage>
        <taxon>Viruses</taxon>
        <taxon>Varidnaviria</taxon>
        <taxon>Bamfordvirae</taxon>
        <taxon>Nucleocytoviricota</taxon>
        <taxon>Pokkesviricetes</taxon>
        <taxon>Chitovirales</taxon>
        <taxon>Poxviridae</taxon>
        <taxon>Chordopoxvirinae</taxon>
        <taxon>Avipoxvirus</taxon>
        <taxon>Avipoxvirus fowlpox</taxon>
    </lineage>
</organism>
<organismHost>
    <name type="scientific">Vertebrata</name>
    <name type="common">vertebrates</name>
    <dbReference type="NCBI Taxonomy" id="7742"/>
</organismHost>
<dbReference type="Gene3D" id="1.20.1070.10">
    <property type="entry name" value="Rhodopsin 7-helix transmembrane proteins"/>
    <property type="match status" value="1"/>
</dbReference>
<gene>
    <name evidence="13" type="primary">ORF027</name>
</gene>
<evidence type="ECO:0000256" key="10">
    <source>
        <dbReference type="ARBA" id="ARBA00025736"/>
    </source>
</evidence>
<dbReference type="InterPro" id="IPR000826">
    <property type="entry name" value="Formyl_rcpt-rel"/>
</dbReference>
<keyword evidence="7 13" id="KW-0675">Receptor</keyword>
<dbReference type="Proteomes" id="UP000515929">
    <property type="component" value="Segment"/>
</dbReference>
<comment type="similarity">
    <text evidence="10">Belongs to the chemokine-like receptor (CMKLR) family.</text>
</comment>
<dbReference type="GO" id="GO:0005886">
    <property type="term" value="C:plasma membrane"/>
    <property type="evidence" value="ECO:0007669"/>
    <property type="project" value="TreeGrafter"/>
</dbReference>
<dbReference type="InterPro" id="IPR000248">
    <property type="entry name" value="ATII_rcpt"/>
</dbReference>
<dbReference type="GO" id="GO:0007200">
    <property type="term" value="P:phospholipase C-activating G protein-coupled receptor signaling pathway"/>
    <property type="evidence" value="ECO:0007669"/>
    <property type="project" value="TreeGrafter"/>
</dbReference>
<evidence type="ECO:0000256" key="8">
    <source>
        <dbReference type="ARBA" id="ARBA00023180"/>
    </source>
</evidence>
<evidence type="ECO:0000256" key="3">
    <source>
        <dbReference type="ARBA" id="ARBA00022989"/>
    </source>
</evidence>
<feature type="transmembrane region" description="Helical" evidence="11">
    <location>
        <begin position="234"/>
        <end position="255"/>
    </location>
</feature>
<feature type="transmembrane region" description="Helical" evidence="11">
    <location>
        <begin position="192"/>
        <end position="222"/>
    </location>
</feature>
<keyword evidence="3 11" id="KW-1133">Transmembrane helix</keyword>
<dbReference type="GO" id="GO:0004930">
    <property type="term" value="F:G protein-coupled receptor activity"/>
    <property type="evidence" value="ECO:0007669"/>
    <property type="project" value="UniProtKB-KW"/>
</dbReference>
<dbReference type="GO" id="GO:0004875">
    <property type="term" value="F:complement receptor activity"/>
    <property type="evidence" value="ECO:0007669"/>
    <property type="project" value="TreeGrafter"/>
</dbReference>
<keyword evidence="2 11" id="KW-0812">Transmembrane</keyword>
<name>A0A7G0WQB9_FOWPV</name>
<dbReference type="InterPro" id="IPR017452">
    <property type="entry name" value="GPCR_Rhodpsn_7TM"/>
</dbReference>
<evidence type="ECO:0000256" key="11">
    <source>
        <dbReference type="SAM" id="Phobius"/>
    </source>
</evidence>
<keyword evidence="8" id="KW-0325">Glycoprotein</keyword>
<keyword evidence="6" id="KW-1015">Disulfide bond</keyword>
<dbReference type="PANTHER" id="PTHR24225:SF74">
    <property type="entry name" value="CHEMOKINE-LIKE RECEPTOR 1"/>
    <property type="match status" value="1"/>
</dbReference>
<dbReference type="GO" id="GO:0007204">
    <property type="term" value="P:positive regulation of cytosolic calcium ion concentration"/>
    <property type="evidence" value="ECO:0007669"/>
    <property type="project" value="TreeGrafter"/>
</dbReference>
<feature type="transmembrane region" description="Helical" evidence="11">
    <location>
        <begin position="143"/>
        <end position="164"/>
    </location>
</feature>
<dbReference type="EMBL" id="KX196452">
    <property type="protein sequence ID" value="ART91461.1"/>
    <property type="molecule type" value="Genomic_DNA"/>
</dbReference>
<evidence type="ECO:0000313" key="14">
    <source>
        <dbReference type="Proteomes" id="UP000515929"/>
    </source>
</evidence>
<keyword evidence="5 11" id="KW-0472">Membrane</keyword>
<accession>A0A7G0WQB9</accession>
<dbReference type="PROSITE" id="PS50262">
    <property type="entry name" value="G_PROTEIN_RECEP_F1_2"/>
    <property type="match status" value="1"/>
</dbReference>
<keyword evidence="9" id="KW-0807">Transducer</keyword>
<dbReference type="PRINTS" id="PR00237">
    <property type="entry name" value="GPCRRHODOPSN"/>
</dbReference>